<name>A0ABZ2FJS3_9MICO</name>
<protein>
    <recommendedName>
        <fullName evidence="4">SAM-dependent methyltransferase</fullName>
    </recommendedName>
</protein>
<reference evidence="2 3" key="1">
    <citation type="submission" date="2022-09" db="EMBL/GenBank/DDBJ databases">
        <title>Complete genome sequence of Janibacter terrae strain COS04-44, PCL-degrading bacteria isolated from oil spilled coast.</title>
        <authorList>
            <person name="Park H."/>
            <person name="Kim J.Y."/>
            <person name="An S.H."/>
            <person name="Lee C.M."/>
            <person name="Weon H.-Y."/>
        </authorList>
    </citation>
    <scope>NUCLEOTIDE SEQUENCE [LARGE SCALE GENOMIC DNA]</scope>
    <source>
        <strain evidence="2 3">COS04-44</strain>
    </source>
</reference>
<evidence type="ECO:0000313" key="2">
    <source>
        <dbReference type="EMBL" id="WWF06466.1"/>
    </source>
</evidence>
<dbReference type="EMBL" id="CP104874">
    <property type="protein sequence ID" value="WWF06466.1"/>
    <property type="molecule type" value="Genomic_DNA"/>
</dbReference>
<dbReference type="Proteomes" id="UP001381003">
    <property type="component" value="Chromosome"/>
</dbReference>
<accession>A0ABZ2FJS3</accession>
<sequence>MSDETSAGVHFPSDDQGRRTTTPTTKGVLADSVRAVDPALAERVDGARDWRKDYADLVHAVTLASAASPDAATRIAADGLASMRRRMVLVDAGGAEVPLEEAEPGGASEATFGTESVRGTARPVTELRVPYEGRELAGDELRGQLAAWVDRGIVEPSFAAAVEEVVDHPEWLALPGHRALLIGAGAEMGPLETLLSWGADVLAIDLPRSRAWRYKKGLASRGAGTLTFPVDPAGEEGGDVVHQLPQVLEWVRRQQGDLPLAVGMHAYADSGVHVRLTAAVDLLMDELTAADPGTALAWLATPTDAFVVPPDVVADARRRWDARGLGLRGVQAPARAVGRGRLFEPAYRDAPEGRSGIADVIVPQQGPNYSLAKRLQRWRGVAAEGSGQTVSFNVAPATWTRSVTKNPVLGAAYGGAHHFGVEVFRPETVRPLMAALLVRDLVRGVPERAHPEELFSDAAAHGGLWRVAYEPKTALGVAAVAGLPGSVRRRLRG</sequence>
<organism evidence="2 3">
    <name type="scientific">Janibacter terrae</name>
    <dbReference type="NCBI Taxonomy" id="103817"/>
    <lineage>
        <taxon>Bacteria</taxon>
        <taxon>Bacillati</taxon>
        <taxon>Actinomycetota</taxon>
        <taxon>Actinomycetes</taxon>
        <taxon>Micrococcales</taxon>
        <taxon>Intrasporangiaceae</taxon>
        <taxon>Janibacter</taxon>
    </lineage>
</organism>
<dbReference type="RefSeq" id="WP_338539034.1">
    <property type="nucleotide sequence ID" value="NZ_CP104874.1"/>
</dbReference>
<gene>
    <name evidence="2" type="ORF">N5P18_06215</name>
</gene>
<keyword evidence="3" id="KW-1185">Reference proteome</keyword>
<evidence type="ECO:0000313" key="3">
    <source>
        <dbReference type="Proteomes" id="UP001381003"/>
    </source>
</evidence>
<proteinExistence type="predicted"/>
<feature type="region of interest" description="Disordered" evidence="1">
    <location>
        <begin position="1"/>
        <end position="28"/>
    </location>
</feature>
<evidence type="ECO:0000256" key="1">
    <source>
        <dbReference type="SAM" id="MobiDB-lite"/>
    </source>
</evidence>
<evidence type="ECO:0008006" key="4">
    <source>
        <dbReference type="Google" id="ProtNLM"/>
    </source>
</evidence>